<feature type="compositionally biased region" description="Basic and acidic residues" evidence="9">
    <location>
        <begin position="150"/>
        <end position="166"/>
    </location>
</feature>
<evidence type="ECO:0000313" key="12">
    <source>
        <dbReference type="Proteomes" id="UP000007800"/>
    </source>
</evidence>
<evidence type="ECO:0000256" key="3">
    <source>
        <dbReference type="ARBA" id="ARBA00023054"/>
    </source>
</evidence>
<feature type="domain" description="Trichohyalin-plectin-homology" evidence="10">
    <location>
        <begin position="167"/>
        <end position="350"/>
    </location>
</feature>
<feature type="coiled-coil region" evidence="8">
    <location>
        <begin position="295"/>
        <end position="385"/>
    </location>
</feature>
<comment type="similarity">
    <text evidence="6">Belongs to the CFAP45 family.</text>
</comment>
<dbReference type="GO" id="GO:0031514">
    <property type="term" value="C:motile cilium"/>
    <property type="evidence" value="ECO:0007669"/>
    <property type="project" value="UniProtKB-SubCell"/>
</dbReference>
<keyword evidence="12" id="KW-1185">Reference proteome</keyword>
<dbReference type="InterPro" id="IPR033253">
    <property type="entry name" value="CFAP45"/>
</dbReference>
<evidence type="ECO:0000256" key="9">
    <source>
        <dbReference type="SAM" id="MobiDB-lite"/>
    </source>
</evidence>
<dbReference type="OrthoDB" id="1902038at2759"/>
<feature type="region of interest" description="Disordered" evidence="9">
    <location>
        <begin position="97"/>
        <end position="166"/>
    </location>
</feature>
<evidence type="ECO:0000256" key="8">
    <source>
        <dbReference type="SAM" id="Coils"/>
    </source>
</evidence>
<keyword evidence="4" id="KW-0969">Cilium</keyword>
<evidence type="ECO:0000313" key="11">
    <source>
        <dbReference type="EMBL" id="EER10376.1"/>
    </source>
</evidence>
<evidence type="ECO:0000259" key="10">
    <source>
        <dbReference type="Pfam" id="PF13868"/>
    </source>
</evidence>
<dbReference type="InterPro" id="IPR043597">
    <property type="entry name" value="TPH_dom"/>
</dbReference>
<dbReference type="PANTHER" id="PTHR15504:SF0">
    <property type="entry name" value="CILIA- AND FLAGELLA-ASSOCIATED PROTEIN 45"/>
    <property type="match status" value="1"/>
</dbReference>
<dbReference type="EMBL" id="GG677533">
    <property type="protein sequence ID" value="EER10376.1"/>
    <property type="molecule type" value="Genomic_DNA"/>
</dbReference>
<evidence type="ECO:0000256" key="4">
    <source>
        <dbReference type="ARBA" id="ARBA00023069"/>
    </source>
</evidence>
<dbReference type="PANTHER" id="PTHR15504">
    <property type="entry name" value="NASOPHARYNGEAL EPITHELIUM SPECIFIC PROTEIN 1"/>
    <property type="match status" value="1"/>
</dbReference>
<evidence type="ECO:0000256" key="1">
    <source>
        <dbReference type="ARBA" id="ARBA00004230"/>
    </source>
</evidence>
<accession>C5KYR6</accession>
<evidence type="ECO:0000256" key="2">
    <source>
        <dbReference type="ARBA" id="ARBA00022846"/>
    </source>
</evidence>
<dbReference type="RefSeq" id="XP_002778581.1">
    <property type="nucleotide sequence ID" value="XM_002778535.1"/>
</dbReference>
<sequence>MPINFASHRESYQSTATMSSDIMQDITRPRPAMASAYSSSPLSDNGGHQEGERRLVEIWGKDTVKVRKAVNDSTLSGKAASRDIAVVAASEFNSLREGSTMTEKERELARRRQAREEYGERMRKSKERKDKMVKMEEERKRNALRSTNEVNDKAERNSVLQRARDKLDEDMDDVKHMNRMMLYSKVATIRDAQVQEKRYIHAEREEEEQQLDVMSEIERLKALKMYEERNRKRAVDQRRGASVIIEQIKDRQQNRLREMAHQEEQRDRERGFILRQIEALKEEEIAQQIEKRVAAARLVEEVNAANAAALKIKEERLIAEKLEEQKIVEYQRMKEQKAKAREERLAEEAERVRAEEERQQRHNHCEELKKQIQAREEASMQARRDFLEEGNVVRAQIAAERKKLVTIKQKKIEKLKAAGVPEK</sequence>
<protein>
    <recommendedName>
        <fullName evidence="7">Cilia- and flagella-associated protein 45</fullName>
    </recommendedName>
</protein>
<dbReference type="Pfam" id="PF13868">
    <property type="entry name" value="TPH"/>
    <property type="match status" value="1"/>
</dbReference>
<dbReference type="AlphaFoldDB" id="C5KYR6"/>
<feature type="region of interest" description="Disordered" evidence="9">
    <location>
        <begin position="28"/>
        <end position="54"/>
    </location>
</feature>
<dbReference type="GeneID" id="9038132"/>
<gene>
    <name evidence="11" type="ORF">Pmar_PMAR005079</name>
</gene>
<dbReference type="InParanoid" id="C5KYR6"/>
<keyword evidence="2" id="KW-0282">Flagellum</keyword>
<reference evidence="11 12" key="1">
    <citation type="submission" date="2008-07" db="EMBL/GenBank/DDBJ databases">
        <authorList>
            <person name="El-Sayed N."/>
            <person name="Caler E."/>
            <person name="Inman J."/>
            <person name="Amedeo P."/>
            <person name="Hass B."/>
            <person name="Wortman J."/>
        </authorList>
    </citation>
    <scope>NUCLEOTIDE SEQUENCE [LARGE SCALE GENOMIC DNA]</scope>
    <source>
        <strain evidence="12">ATCC 50983 / TXsc</strain>
    </source>
</reference>
<keyword evidence="11" id="KW-0477">Merozoite</keyword>
<proteinExistence type="inferred from homology"/>
<dbReference type="OMA" id="NFASHRE"/>
<keyword evidence="5" id="KW-0966">Cell projection</keyword>
<evidence type="ECO:0000256" key="7">
    <source>
        <dbReference type="ARBA" id="ARBA00034142"/>
    </source>
</evidence>
<evidence type="ECO:0000256" key="5">
    <source>
        <dbReference type="ARBA" id="ARBA00023273"/>
    </source>
</evidence>
<feature type="region of interest" description="Disordered" evidence="9">
    <location>
        <begin position="1"/>
        <end position="20"/>
    </location>
</feature>
<keyword evidence="3 8" id="KW-0175">Coiled coil</keyword>
<name>C5KYR6_PERM5</name>
<evidence type="ECO:0000256" key="6">
    <source>
        <dbReference type="ARBA" id="ARBA00034116"/>
    </source>
</evidence>
<dbReference type="Proteomes" id="UP000007800">
    <property type="component" value="Unassembled WGS sequence"/>
</dbReference>
<organism evidence="12">
    <name type="scientific">Perkinsus marinus (strain ATCC 50983 / TXsc)</name>
    <dbReference type="NCBI Taxonomy" id="423536"/>
    <lineage>
        <taxon>Eukaryota</taxon>
        <taxon>Sar</taxon>
        <taxon>Alveolata</taxon>
        <taxon>Perkinsozoa</taxon>
        <taxon>Perkinsea</taxon>
        <taxon>Perkinsida</taxon>
        <taxon>Perkinsidae</taxon>
        <taxon>Perkinsus</taxon>
    </lineage>
</organism>
<feature type="compositionally biased region" description="Basic and acidic residues" evidence="9">
    <location>
        <begin position="102"/>
        <end position="141"/>
    </location>
</feature>
<comment type="subcellular location">
    <subcellularLocation>
        <location evidence="1">Cell projection</location>
        <location evidence="1">Cilium</location>
        <location evidence="1">Flagellum</location>
    </subcellularLocation>
</comment>